<comment type="caution">
    <text evidence="1">The sequence shown here is derived from an EMBL/GenBank/DDBJ whole genome shotgun (WGS) entry which is preliminary data.</text>
</comment>
<dbReference type="Proteomes" id="UP001143910">
    <property type="component" value="Unassembled WGS sequence"/>
</dbReference>
<keyword evidence="2" id="KW-1185">Reference proteome</keyword>
<dbReference type="EMBL" id="JANJQO010000024">
    <property type="protein sequence ID" value="KAJ2983572.1"/>
    <property type="molecule type" value="Genomic_DNA"/>
</dbReference>
<sequence>MKFAHDFKQSLANQDFPAHWIERAIPYSQLKKCLKKVQRELQDLGLDQETIRALLSAEETAPVALQYKLRESGSKLVRPKLTVNVHLRDGVAVDASLTPASKAFLEKLANEILDETERTSLAQAQTKKVADRTPSDKSFGDREIADFDNYETIEVPLIFDSEFFDMLQKDVNELDVLQREEQSQLTSEITELSKSVSAVSRPSRFSKNDMARWRQIFEIYLDANVFFATQERDHGARNSQRAIKQLQWFQNEVEKRNLARDFKIRASQQAFSRFLQLNVSLLKNLQFQELNKLAVSKILKKFDKRTSLGIAKSFPKVIHSERLLAGGIAKDSVFLWPTVL</sequence>
<name>A0ACC1NW42_9HYPO</name>
<organism evidence="1 2">
    <name type="scientific">Zarea fungicola</name>
    <dbReference type="NCBI Taxonomy" id="93591"/>
    <lineage>
        <taxon>Eukaryota</taxon>
        <taxon>Fungi</taxon>
        <taxon>Dikarya</taxon>
        <taxon>Ascomycota</taxon>
        <taxon>Pezizomycotina</taxon>
        <taxon>Sordariomycetes</taxon>
        <taxon>Hypocreomycetidae</taxon>
        <taxon>Hypocreales</taxon>
        <taxon>Cordycipitaceae</taxon>
        <taxon>Zarea</taxon>
    </lineage>
</organism>
<accession>A0ACC1NW42</accession>
<gene>
    <name evidence="1" type="ORF">NQ176_g601</name>
</gene>
<evidence type="ECO:0000313" key="1">
    <source>
        <dbReference type="EMBL" id="KAJ2983572.1"/>
    </source>
</evidence>
<protein>
    <submittedName>
        <fullName evidence="1">Uncharacterized protein</fullName>
    </submittedName>
</protein>
<proteinExistence type="predicted"/>
<reference evidence="1" key="1">
    <citation type="submission" date="2022-08" db="EMBL/GenBank/DDBJ databases">
        <title>Genome Sequence of Lecanicillium fungicola.</title>
        <authorList>
            <person name="Buettner E."/>
        </authorList>
    </citation>
    <scope>NUCLEOTIDE SEQUENCE</scope>
    <source>
        <strain evidence="1">Babe33</strain>
    </source>
</reference>
<evidence type="ECO:0000313" key="2">
    <source>
        <dbReference type="Proteomes" id="UP001143910"/>
    </source>
</evidence>